<protein>
    <submittedName>
        <fullName evidence="1">ABC transporter ATPase</fullName>
    </submittedName>
</protein>
<dbReference type="KEGG" id="aio:EXH44_10910"/>
<accession>A0A4P7CI90</accession>
<dbReference type="AlphaFoldDB" id="A0A4P7CI90"/>
<keyword evidence="2" id="KW-1185">Reference proteome</keyword>
<organism evidence="1 2">
    <name type="scientific">Actinobacillus indolicus</name>
    <dbReference type="NCBI Taxonomy" id="51049"/>
    <lineage>
        <taxon>Bacteria</taxon>
        <taxon>Pseudomonadati</taxon>
        <taxon>Pseudomonadota</taxon>
        <taxon>Gammaproteobacteria</taxon>
        <taxon>Pasteurellales</taxon>
        <taxon>Pasteurellaceae</taxon>
        <taxon>Actinobacillus</taxon>
    </lineage>
</organism>
<reference evidence="1 2" key="1">
    <citation type="submission" date="2019-03" db="EMBL/GenBank/DDBJ databases">
        <authorList>
            <person name="Che Y."/>
            <person name="Zhou L."/>
        </authorList>
    </citation>
    <scope>NUCLEOTIDE SEQUENCE [LARGE SCALE GENOMIC DNA]</scope>
    <source>
        <strain evidence="1 2">AIFJ1607</strain>
    </source>
</reference>
<evidence type="ECO:0000313" key="1">
    <source>
        <dbReference type="EMBL" id="QBQ64786.1"/>
    </source>
</evidence>
<sequence length="180" mass="20809">MLRKSFFLPLFLTGCVVTPPQFSIPEQVNFQGKTYQKVTQNQLDEMQQSLFLPKESSKDPNNWQQGILLFTDKNSQQKSLADRVELRQQTFAKQSDTKAKVAIVGDELQSQVLYPPTERFNDYQLEVTRGRNSQCGYSQMQFSDKRSVPAKNLQNPTAYIKDLQQMALQFSQLAWQIECK</sequence>
<gene>
    <name evidence="1" type="ORF">EXH44_10910</name>
</gene>
<dbReference type="Proteomes" id="UP000294444">
    <property type="component" value="Chromosome"/>
</dbReference>
<dbReference type="EMBL" id="CP038145">
    <property type="protein sequence ID" value="QBQ64786.1"/>
    <property type="molecule type" value="Genomic_DNA"/>
</dbReference>
<dbReference type="RefSeq" id="WP_162857583.1">
    <property type="nucleotide sequence ID" value="NZ_CP038145.1"/>
</dbReference>
<name>A0A4P7CI90_9PAST</name>
<dbReference type="PROSITE" id="PS51257">
    <property type="entry name" value="PROKAR_LIPOPROTEIN"/>
    <property type="match status" value="1"/>
</dbReference>
<proteinExistence type="predicted"/>
<evidence type="ECO:0000313" key="2">
    <source>
        <dbReference type="Proteomes" id="UP000294444"/>
    </source>
</evidence>